<keyword evidence="1" id="KW-0808">Transferase</keyword>
<dbReference type="PANTHER" id="PTHR11085:SF10">
    <property type="entry name" value="NAD-DEPENDENT PROTEIN DEACYLASE SIRTUIN-5, MITOCHONDRIAL-RELATED"/>
    <property type="match status" value="1"/>
</dbReference>
<comment type="domain">
    <text evidence="3">2 residues (Tyr-69 and Arg-72) present in a large hydrophobic pocket are probably involved in substrate specificity. They are important for desuccinylation activity, but dispensable for deacetylation activity.</text>
</comment>
<dbReference type="InterPro" id="IPR003000">
    <property type="entry name" value="Sirtuin"/>
</dbReference>
<keyword evidence="8" id="KW-1185">Reference proteome</keyword>
<evidence type="ECO:0000256" key="3">
    <source>
        <dbReference type="HAMAP-Rule" id="MF_01121"/>
    </source>
</evidence>
<dbReference type="EMBL" id="BONZ01000038">
    <property type="protein sequence ID" value="GIH15820.1"/>
    <property type="molecule type" value="Genomic_DNA"/>
</dbReference>
<dbReference type="AlphaFoldDB" id="A0A8J3VR57"/>
<dbReference type="PROSITE" id="PS50305">
    <property type="entry name" value="SIRTUIN"/>
    <property type="match status" value="1"/>
</dbReference>
<dbReference type="NCBIfam" id="NF001753">
    <property type="entry name" value="PRK00481.1-3"/>
    <property type="match status" value="1"/>
</dbReference>
<comment type="catalytic activity">
    <reaction evidence="3">
        <text>N(6)-succinyl-L-lysyl-[protein] + NAD(+) + H2O = 2''-O-succinyl-ADP-D-ribose + nicotinamide + L-lysyl-[protein]</text>
        <dbReference type="Rhea" id="RHEA:47668"/>
        <dbReference type="Rhea" id="RHEA-COMP:9752"/>
        <dbReference type="Rhea" id="RHEA-COMP:11877"/>
        <dbReference type="ChEBI" id="CHEBI:15377"/>
        <dbReference type="ChEBI" id="CHEBI:17154"/>
        <dbReference type="ChEBI" id="CHEBI:29969"/>
        <dbReference type="ChEBI" id="CHEBI:57540"/>
        <dbReference type="ChEBI" id="CHEBI:87830"/>
        <dbReference type="ChEBI" id="CHEBI:87832"/>
    </reaction>
</comment>
<comment type="catalytic activity">
    <reaction evidence="3">
        <text>N(6)-acetyl-L-lysyl-[protein] + NAD(+) + H2O = 2''-O-acetyl-ADP-D-ribose + nicotinamide + L-lysyl-[protein]</text>
        <dbReference type="Rhea" id="RHEA:43636"/>
        <dbReference type="Rhea" id="RHEA-COMP:9752"/>
        <dbReference type="Rhea" id="RHEA-COMP:10731"/>
        <dbReference type="ChEBI" id="CHEBI:15377"/>
        <dbReference type="ChEBI" id="CHEBI:17154"/>
        <dbReference type="ChEBI" id="CHEBI:29969"/>
        <dbReference type="ChEBI" id="CHEBI:57540"/>
        <dbReference type="ChEBI" id="CHEBI:61930"/>
        <dbReference type="ChEBI" id="CHEBI:83767"/>
        <dbReference type="EC" id="2.3.1.286"/>
    </reaction>
</comment>
<feature type="binding site" evidence="3">
    <location>
        <position position="69"/>
    </location>
    <ligand>
        <name>substrate</name>
    </ligand>
</feature>
<gene>
    <name evidence="7" type="primary">cobB1</name>
    <name evidence="3" type="synonym">cobB</name>
    <name evidence="7" type="ORF">Raf01_39920</name>
</gene>
<feature type="binding site" evidence="3">
    <location>
        <position position="72"/>
    </location>
    <ligand>
        <name>substrate</name>
    </ligand>
</feature>
<dbReference type="RefSeq" id="WP_203919441.1">
    <property type="nucleotide sequence ID" value="NZ_BONZ01000038.1"/>
</dbReference>
<feature type="binding site" evidence="3">
    <location>
        <position position="245"/>
    </location>
    <ligand>
        <name>NAD(+)</name>
        <dbReference type="ChEBI" id="CHEBI:57540"/>
    </ligand>
</feature>
<dbReference type="Pfam" id="PF02146">
    <property type="entry name" value="SIR2"/>
    <property type="match status" value="1"/>
</dbReference>
<dbReference type="InterPro" id="IPR029035">
    <property type="entry name" value="DHS-like_NAD/FAD-binding_dom"/>
</dbReference>
<organism evidence="7 8">
    <name type="scientific">Rugosimonospora africana</name>
    <dbReference type="NCBI Taxonomy" id="556532"/>
    <lineage>
        <taxon>Bacteria</taxon>
        <taxon>Bacillati</taxon>
        <taxon>Actinomycetota</taxon>
        <taxon>Actinomycetes</taxon>
        <taxon>Micromonosporales</taxon>
        <taxon>Micromonosporaceae</taxon>
        <taxon>Rugosimonospora</taxon>
    </lineage>
</organism>
<dbReference type="InterPro" id="IPR026590">
    <property type="entry name" value="Ssirtuin_cat_dom"/>
</dbReference>
<comment type="caution">
    <text evidence="7">The sequence shown here is derived from an EMBL/GenBank/DDBJ whole genome shotgun (WGS) entry which is preliminary data.</text>
</comment>
<dbReference type="GO" id="GO:0036054">
    <property type="term" value="F:protein-malonyllysine demalonylase activity"/>
    <property type="evidence" value="ECO:0007669"/>
    <property type="project" value="InterPro"/>
</dbReference>
<comment type="subcellular location">
    <subcellularLocation>
        <location evidence="3">Cytoplasm</location>
    </subcellularLocation>
</comment>
<keyword evidence="3" id="KW-0479">Metal-binding</keyword>
<feature type="domain" description="Deacetylase sirtuin-type" evidence="6">
    <location>
        <begin position="1"/>
        <end position="260"/>
    </location>
</feature>
<evidence type="ECO:0000256" key="1">
    <source>
        <dbReference type="ARBA" id="ARBA00022679"/>
    </source>
</evidence>
<evidence type="ECO:0000256" key="5">
    <source>
        <dbReference type="SAM" id="MobiDB-lite"/>
    </source>
</evidence>
<dbReference type="InterPro" id="IPR026591">
    <property type="entry name" value="Sirtuin_cat_small_dom_sf"/>
</dbReference>
<feature type="active site" description="Proton acceptor" evidence="3">
    <location>
        <position position="121"/>
    </location>
</feature>
<dbReference type="HAMAP" id="MF_01121">
    <property type="entry name" value="Sirtuin_ClassIII"/>
    <property type="match status" value="1"/>
</dbReference>
<reference evidence="7" key="1">
    <citation type="submission" date="2021-01" db="EMBL/GenBank/DDBJ databases">
        <title>Whole genome shotgun sequence of Rugosimonospora africana NBRC 104875.</title>
        <authorList>
            <person name="Komaki H."/>
            <person name="Tamura T."/>
        </authorList>
    </citation>
    <scope>NUCLEOTIDE SEQUENCE</scope>
    <source>
        <strain evidence="7">NBRC 104875</strain>
    </source>
</reference>
<dbReference type="GO" id="GO:0036055">
    <property type="term" value="F:protein-succinyllysine desuccinylase activity"/>
    <property type="evidence" value="ECO:0007669"/>
    <property type="project" value="UniProtKB-UniRule"/>
</dbReference>
<dbReference type="InterPro" id="IPR027546">
    <property type="entry name" value="Sirtuin_class_III"/>
</dbReference>
<dbReference type="GO" id="GO:0005737">
    <property type="term" value="C:cytoplasm"/>
    <property type="evidence" value="ECO:0007669"/>
    <property type="project" value="UniProtKB-SubCell"/>
</dbReference>
<accession>A0A8J3VR57</accession>
<feature type="region of interest" description="Disordered" evidence="5">
    <location>
        <begin position="259"/>
        <end position="296"/>
    </location>
</feature>
<feature type="binding site" evidence="3">
    <location>
        <begin position="227"/>
        <end position="229"/>
    </location>
    <ligand>
        <name>NAD(+)</name>
        <dbReference type="ChEBI" id="CHEBI:57540"/>
    </ligand>
</feature>
<protein>
    <recommendedName>
        <fullName evidence="3">NAD-dependent protein deacylase</fullName>
        <ecNumber evidence="3">2.3.1.286</ecNumber>
    </recommendedName>
    <alternativeName>
        <fullName evidence="3">Regulatory protein SIR2 homolog</fullName>
    </alternativeName>
</protein>
<dbReference type="GO" id="GO:0017136">
    <property type="term" value="F:histone deacetylase activity, NAD-dependent"/>
    <property type="evidence" value="ECO:0007669"/>
    <property type="project" value="TreeGrafter"/>
</dbReference>
<feature type="binding site" evidence="3">
    <location>
        <begin position="201"/>
        <end position="203"/>
    </location>
    <ligand>
        <name>NAD(+)</name>
        <dbReference type="ChEBI" id="CHEBI:57540"/>
    </ligand>
</feature>
<evidence type="ECO:0000256" key="4">
    <source>
        <dbReference type="PROSITE-ProRule" id="PRU00236"/>
    </source>
</evidence>
<sequence>MDAAPPSRAAQVLRDARRAVILTGAGVSAESGVPTFRDDLTGLWAQFDAERLATPEAFHADPDLVWGWYEWRRARVRAAEPNPGHRAIAAIQDRIPDSVVITQNVDDLHERAGTRSAIHLHGSLFAPRCVSEARHPATFPDARDGEVAGPDEGRRIPPPRCATCGWLVRPGVVWFGEALPEAALAAAVEAAAACDVLLAVGTSGVVYPAAAIPAIAGESGATVIQVNPEPTPLDRVCDINLRGTAGQILPTLVTAGWGADQQPAGSRGRQGGAQPSGVRPLVSERKLWPSSSPRPK</sequence>
<keyword evidence="3" id="KW-0862">Zinc</keyword>
<comment type="similarity">
    <text evidence="3">Belongs to the sirtuin family. Class III subfamily.</text>
</comment>
<feature type="binding site" evidence="3">
    <location>
        <position position="129"/>
    </location>
    <ligand>
        <name>Zn(2+)</name>
        <dbReference type="ChEBI" id="CHEBI:29105"/>
    </ligand>
</feature>
<proteinExistence type="inferred from homology"/>
<evidence type="ECO:0000313" key="7">
    <source>
        <dbReference type="EMBL" id="GIH15820.1"/>
    </source>
</evidence>
<dbReference type="Proteomes" id="UP000642748">
    <property type="component" value="Unassembled WGS sequence"/>
</dbReference>
<comment type="caution">
    <text evidence="3 4">Lacks conserved residue(s) required for the propagation of feature annotation.</text>
</comment>
<dbReference type="SUPFAM" id="SSF52467">
    <property type="entry name" value="DHS-like NAD/FAD-binding domain"/>
    <property type="match status" value="1"/>
</dbReference>
<evidence type="ECO:0000259" key="6">
    <source>
        <dbReference type="PROSITE" id="PS50305"/>
    </source>
</evidence>
<dbReference type="InterPro" id="IPR050134">
    <property type="entry name" value="NAD-dep_sirtuin_deacylases"/>
</dbReference>
<feature type="binding site" evidence="3">
    <location>
        <begin position="103"/>
        <end position="106"/>
    </location>
    <ligand>
        <name>NAD(+)</name>
        <dbReference type="ChEBI" id="CHEBI:57540"/>
    </ligand>
</feature>
<dbReference type="EC" id="2.3.1.286" evidence="3"/>
<dbReference type="Gene3D" id="3.40.50.1220">
    <property type="entry name" value="TPP-binding domain"/>
    <property type="match status" value="1"/>
</dbReference>
<dbReference type="PANTHER" id="PTHR11085">
    <property type="entry name" value="NAD-DEPENDENT PROTEIN DEACYLASE SIRTUIN-5, MITOCHONDRIAL-RELATED"/>
    <property type="match status" value="1"/>
</dbReference>
<comment type="function">
    <text evidence="3">NAD-dependent lysine deacetylase and desuccinylase that specifically removes acetyl and succinyl groups on target proteins. Modulates the activities of several proteins which are inactive in their acylated form.</text>
</comment>
<keyword evidence="3" id="KW-0963">Cytoplasm</keyword>
<comment type="cofactor">
    <cofactor evidence="3">
        <name>Zn(2+)</name>
        <dbReference type="ChEBI" id="CHEBI:29105"/>
    </cofactor>
    <text evidence="3">Binds 1 zinc ion per subunit.</text>
</comment>
<dbReference type="Gene3D" id="3.30.1600.10">
    <property type="entry name" value="SIR2/SIRT2 'Small Domain"/>
    <property type="match status" value="1"/>
</dbReference>
<dbReference type="GO" id="GO:0008270">
    <property type="term" value="F:zinc ion binding"/>
    <property type="evidence" value="ECO:0007669"/>
    <property type="project" value="UniProtKB-UniRule"/>
</dbReference>
<feature type="binding site" evidence="3">
    <location>
        <position position="161"/>
    </location>
    <ligand>
        <name>Zn(2+)</name>
        <dbReference type="ChEBI" id="CHEBI:29105"/>
    </ligand>
</feature>
<keyword evidence="2 3" id="KW-0520">NAD</keyword>
<evidence type="ECO:0000313" key="8">
    <source>
        <dbReference type="Proteomes" id="UP000642748"/>
    </source>
</evidence>
<evidence type="ECO:0000256" key="2">
    <source>
        <dbReference type="ARBA" id="ARBA00023027"/>
    </source>
</evidence>
<name>A0A8J3VR57_9ACTN</name>
<dbReference type="GO" id="GO:0070403">
    <property type="term" value="F:NAD+ binding"/>
    <property type="evidence" value="ECO:0007669"/>
    <property type="project" value="UniProtKB-UniRule"/>
</dbReference>